<feature type="region of interest" description="Disordered" evidence="1">
    <location>
        <begin position="102"/>
        <end position="148"/>
    </location>
</feature>
<dbReference type="OrthoDB" id="291100at2"/>
<dbReference type="RefSeq" id="WP_077026584.1">
    <property type="nucleotide sequence ID" value="NZ_CP017641.1"/>
</dbReference>
<dbReference type="AlphaFoldDB" id="A0A1P8WMX9"/>
<gene>
    <name evidence="2" type="ORF">Fuma_05081</name>
</gene>
<evidence type="ECO:0000313" key="3">
    <source>
        <dbReference type="Proteomes" id="UP000187735"/>
    </source>
</evidence>
<feature type="compositionally biased region" description="Low complexity" evidence="1">
    <location>
        <begin position="102"/>
        <end position="130"/>
    </location>
</feature>
<name>A0A1P8WMX9_9PLAN</name>
<organism evidence="2 3">
    <name type="scientific">Fuerstiella marisgermanici</name>
    <dbReference type="NCBI Taxonomy" id="1891926"/>
    <lineage>
        <taxon>Bacteria</taxon>
        <taxon>Pseudomonadati</taxon>
        <taxon>Planctomycetota</taxon>
        <taxon>Planctomycetia</taxon>
        <taxon>Planctomycetales</taxon>
        <taxon>Planctomycetaceae</taxon>
        <taxon>Fuerstiella</taxon>
    </lineage>
</organism>
<dbReference type="STRING" id="1891926.Fuma_05081"/>
<feature type="region of interest" description="Disordered" evidence="1">
    <location>
        <begin position="25"/>
        <end position="44"/>
    </location>
</feature>
<reference evidence="2 3" key="1">
    <citation type="journal article" date="2016" name="Front. Microbiol.">
        <title>Fuerstia marisgermanicae gen. nov., sp. nov., an Unusual Member of the Phylum Planctomycetes from the German Wadden Sea.</title>
        <authorList>
            <person name="Kohn T."/>
            <person name="Heuer A."/>
            <person name="Jogler M."/>
            <person name="Vollmers J."/>
            <person name="Boedeker C."/>
            <person name="Bunk B."/>
            <person name="Rast P."/>
            <person name="Borchert D."/>
            <person name="Glockner I."/>
            <person name="Freese H.M."/>
            <person name="Klenk H.P."/>
            <person name="Overmann J."/>
            <person name="Kaster A.K."/>
            <person name="Rohde M."/>
            <person name="Wiegand S."/>
            <person name="Jogler C."/>
        </authorList>
    </citation>
    <scope>NUCLEOTIDE SEQUENCE [LARGE SCALE GENOMIC DNA]</scope>
    <source>
        <strain evidence="2 3">NH11</strain>
    </source>
</reference>
<sequence length="266" mass="27453">MKFSRHTALITAFAIGTTLTTIDDANACRGRSGGGGYSGGRSSSYSGGYSSYGGSSYGQSSYGYSSHSTYRPTQVIRPVQHVQPVQQVVAPPPPVQQPVIQQAVAPQQTPVQPVSQTQQTVQAPQTAPTPQSAPAPQPQAPAPTQENAQTSALQALGGFAPPQTAATPQQPQAATPAHVETWSANLGNGAHVQLTLNADQSFTWSATNKNGSASSFSGNYTIANGSLTLVRSSDNQKLGGSMNTTGTDAFSFKVAGNNAAALNFSR</sequence>
<keyword evidence="3" id="KW-1185">Reference proteome</keyword>
<protein>
    <submittedName>
        <fullName evidence="2">Uncharacterized protein</fullName>
    </submittedName>
</protein>
<dbReference type="Proteomes" id="UP000187735">
    <property type="component" value="Chromosome"/>
</dbReference>
<proteinExistence type="predicted"/>
<feature type="compositionally biased region" description="Pro residues" evidence="1">
    <location>
        <begin position="131"/>
        <end position="141"/>
    </location>
</feature>
<evidence type="ECO:0000313" key="2">
    <source>
        <dbReference type="EMBL" id="APZ95423.1"/>
    </source>
</evidence>
<accession>A0A1P8WMX9</accession>
<dbReference type="EMBL" id="CP017641">
    <property type="protein sequence ID" value="APZ95423.1"/>
    <property type="molecule type" value="Genomic_DNA"/>
</dbReference>
<dbReference type="KEGG" id="fmr:Fuma_05081"/>
<evidence type="ECO:0000256" key="1">
    <source>
        <dbReference type="SAM" id="MobiDB-lite"/>
    </source>
</evidence>